<name>A0ABS8SE43_DATST</name>
<evidence type="ECO:0000313" key="3">
    <source>
        <dbReference type="Proteomes" id="UP000823775"/>
    </source>
</evidence>
<proteinExistence type="predicted"/>
<keyword evidence="3" id="KW-1185">Reference proteome</keyword>
<sequence length="110" mass="12652">MIHFHLMLIFLLVSALVPFQLLSVPHQEEQIVHDVLSCHVYQPNNHRSGNTLDTGEYGINHKHHITYIEGCKEEKKSGKEYLKETLDRFTVTMDRYCLAGILFGFSFSSG</sequence>
<comment type="caution">
    <text evidence="2">The sequence shown here is derived from an EMBL/GenBank/DDBJ whole genome shotgun (WGS) entry which is preliminary data.</text>
</comment>
<keyword evidence="1" id="KW-0732">Signal</keyword>
<feature type="signal peptide" evidence="1">
    <location>
        <begin position="1"/>
        <end position="15"/>
    </location>
</feature>
<organism evidence="2 3">
    <name type="scientific">Datura stramonium</name>
    <name type="common">Jimsonweed</name>
    <name type="synonym">Common thornapple</name>
    <dbReference type="NCBI Taxonomy" id="4076"/>
    <lineage>
        <taxon>Eukaryota</taxon>
        <taxon>Viridiplantae</taxon>
        <taxon>Streptophyta</taxon>
        <taxon>Embryophyta</taxon>
        <taxon>Tracheophyta</taxon>
        <taxon>Spermatophyta</taxon>
        <taxon>Magnoliopsida</taxon>
        <taxon>eudicotyledons</taxon>
        <taxon>Gunneridae</taxon>
        <taxon>Pentapetalae</taxon>
        <taxon>asterids</taxon>
        <taxon>lamiids</taxon>
        <taxon>Solanales</taxon>
        <taxon>Solanaceae</taxon>
        <taxon>Solanoideae</taxon>
        <taxon>Datureae</taxon>
        <taxon>Datura</taxon>
    </lineage>
</organism>
<evidence type="ECO:0000256" key="1">
    <source>
        <dbReference type="SAM" id="SignalP"/>
    </source>
</evidence>
<evidence type="ECO:0000313" key="2">
    <source>
        <dbReference type="EMBL" id="MCD7457166.1"/>
    </source>
</evidence>
<accession>A0ABS8SE43</accession>
<gene>
    <name evidence="2" type="ORF">HAX54_034372</name>
</gene>
<reference evidence="2 3" key="1">
    <citation type="journal article" date="2021" name="BMC Genomics">
        <title>Datura genome reveals duplications of psychoactive alkaloid biosynthetic genes and high mutation rate following tissue culture.</title>
        <authorList>
            <person name="Rajewski A."/>
            <person name="Carter-House D."/>
            <person name="Stajich J."/>
            <person name="Litt A."/>
        </authorList>
    </citation>
    <scope>NUCLEOTIDE SEQUENCE [LARGE SCALE GENOMIC DNA]</scope>
    <source>
        <strain evidence="2">AR-01</strain>
    </source>
</reference>
<dbReference type="EMBL" id="JACEIK010000444">
    <property type="protein sequence ID" value="MCD7457166.1"/>
    <property type="molecule type" value="Genomic_DNA"/>
</dbReference>
<feature type="chain" id="PRO_5047488924" evidence="1">
    <location>
        <begin position="16"/>
        <end position="110"/>
    </location>
</feature>
<dbReference type="Proteomes" id="UP000823775">
    <property type="component" value="Unassembled WGS sequence"/>
</dbReference>
<protein>
    <submittedName>
        <fullName evidence="2">Uncharacterized protein</fullName>
    </submittedName>
</protein>